<dbReference type="InterPro" id="IPR029044">
    <property type="entry name" value="Nucleotide-diphossugar_trans"/>
</dbReference>
<dbReference type="PANTHER" id="PTHR34106">
    <property type="entry name" value="GLYCOSIDASE"/>
    <property type="match status" value="1"/>
</dbReference>
<dbReference type="PANTHER" id="PTHR34106:SF5">
    <property type="entry name" value="GLYCOSIDASE"/>
    <property type="match status" value="1"/>
</dbReference>
<dbReference type="RefSeq" id="WP_013779198.1">
    <property type="nucleotide sequence ID" value="NC_015519.1"/>
</dbReference>
<dbReference type="Gene3D" id="3.90.550.10">
    <property type="entry name" value="Spore Coat Polysaccharide Biosynthesis Protein SpsA, Chain A"/>
    <property type="match status" value="1"/>
</dbReference>
<dbReference type="OrthoDB" id="9759709at2"/>
<dbReference type="GO" id="GO:0016757">
    <property type="term" value="F:glycosyltransferase activity"/>
    <property type="evidence" value="ECO:0007669"/>
    <property type="project" value="UniProtKB-KW"/>
</dbReference>
<organism evidence="4 5">
    <name type="scientific">Tepidanaerobacter acetatoxydans (strain DSM 21804 / JCM 16047 / Re1)</name>
    <dbReference type="NCBI Taxonomy" id="1209989"/>
    <lineage>
        <taxon>Bacteria</taxon>
        <taxon>Bacillati</taxon>
        <taxon>Bacillota</taxon>
        <taxon>Clostridia</taxon>
        <taxon>Thermosediminibacterales</taxon>
        <taxon>Tepidanaerobacteraceae</taxon>
        <taxon>Tepidanaerobacter</taxon>
    </lineage>
</organism>
<keyword evidence="5" id="KW-1185">Reference proteome</keyword>
<dbReference type="InterPro" id="IPR007184">
    <property type="entry name" value="Mannoside_phosphorylase"/>
</dbReference>
<proteinExistence type="inferred from homology"/>
<dbReference type="SUPFAM" id="SSF75005">
    <property type="entry name" value="Arabinanase/levansucrase/invertase"/>
    <property type="match status" value="1"/>
</dbReference>
<dbReference type="KEGG" id="tep:TepRe1_2155"/>
<dbReference type="KEGG" id="tae:TepiRe1_2320"/>
<dbReference type="Gene3D" id="2.115.10.20">
    <property type="entry name" value="Glycosyl hydrolase domain, family 43"/>
    <property type="match status" value="1"/>
</dbReference>
<evidence type="ECO:0000256" key="2">
    <source>
        <dbReference type="ARBA" id="ARBA00022679"/>
    </source>
</evidence>
<dbReference type="PATRIC" id="fig|1209989.3.peg.2668"/>
<keyword evidence="1" id="KW-0328">Glycosyltransferase</keyword>
<dbReference type="CDD" id="cd18614">
    <property type="entry name" value="GH130"/>
    <property type="match status" value="1"/>
</dbReference>
<evidence type="ECO:0000256" key="3">
    <source>
        <dbReference type="ARBA" id="ARBA00024356"/>
    </source>
</evidence>
<dbReference type="Pfam" id="PF04041">
    <property type="entry name" value="Glyco_hydro_130"/>
    <property type="match status" value="1"/>
</dbReference>
<dbReference type="EMBL" id="HF563609">
    <property type="protein sequence ID" value="CCP27154.1"/>
    <property type="molecule type" value="Genomic_DNA"/>
</dbReference>
<evidence type="ECO:0000313" key="5">
    <source>
        <dbReference type="Proteomes" id="UP000010802"/>
    </source>
</evidence>
<reference evidence="5" key="1">
    <citation type="journal article" date="2013" name="Genome Announc.">
        <title>First genome sequence of a syntrophic acetate-oxidizing bacterium, Tepidanaerobacter acetatoxydans strain Re1.</title>
        <authorList>
            <person name="Manzoor S."/>
            <person name="Bongcam-Rudloff E."/>
            <person name="Schnurer A."/>
            <person name="Muller B."/>
        </authorList>
    </citation>
    <scope>NUCLEOTIDE SEQUENCE [LARGE SCALE GENOMIC DNA]</scope>
    <source>
        <strain evidence="5">Re1</strain>
    </source>
</reference>
<sequence length="1189" mass="136077">MNVKEDTTKRGDMFYETIDKALCSVENLGYIDLVIGIPFYNEKESIKHVLKIVEEGLKAFPDITKLIVCVGAPEGKEALEVIKNVDIQVPNISFIMDSGINGRGFSIMAIMEIAKRLEADAIILKADLVAENEQGFKPSWIEELVYPLTEGYDAVFASFKRHYFENTTGNLFVKPILETMYGYSLNDPLAGIYGIAHDLLEDYCMEAAHWYSYIGGYGIDPWLVTRAIVWNKRICEVSLGATLAPQSMIKVTYLFKEIARSLFECIINDQDHWLTQRNILEYPSRLLLYSLESKDTPKEVFYKLTDFIQAFKSGYERYEIIYKTILPEESARLAYEIYNLNYENFEFDELTWSRFVYQFLQAYCFDKKVSKEDILAALTVIYEGRIAGYTKQVRKFRDCFMNIEGLDVDELVYKKAVDFHMVQIETLLSLKDGFIETWVKKSTETEPPITPLDYIEFIPGVPVVLPKQLKNLNGEIVWTNGIFNEIRKKYYRDFNNYIYDSLKIPKTCLSSDIVDGVSAFMARLEDVVDRLFPGDLYSCQGVVETVNKIIELIPCGKVLVVKAEVLKKLLYEFAPLNLLISLGYANVTELLNDMSPRKALTLASIAEERAYMDRINLWLEDNLRPDSMEKVDIETIIVSKDTLPNLSGMKNISSLNKITGTILISSLSKGMGGKYPKLLYFTHIMKNIIEAEHYAYIWESYAKERRNFGIKVINSIVGHHGRDIFSAHNIFENWHQRELVSRLRELVKKLELQGLNAEAEAISLMAEGYGLSLTLEDGTFVPCSAWSWASYSFKGGEGVPTPLSLHVERNWFNTELLEEICRQMGYKPGEIMERVFQLMGEGKESYDLANILLKVKPYSDAVIVQDIENWPPAGTLLRYEHNPILKPIPEHRWESKYVLNAATIRIEDRVYILYRAFGDDNISRIGMAISDGYNILERLPEPIFYPKTDEEKKGCEDPRTVIIGDEIYMLYTAYDGVVAQIAAASIGIEDFLKRDFSKWKRLGLAFPNVWNKDAILFPEKINGQYVLYHRIEPSIWASYSNELKFPWSRNGHKIIIGPRAGMMWDSLKIGAGSQPIKTAYGWLLIYHGVDDNLVYRLGVILVDLNDPSRLLYRSPNPILSPQMSYEVGNDSSTWVPNVVFTCGAVPTEDKDILEADDEILVYYGAADTYLCVAYATVKDLIPDEIRRKI</sequence>
<dbReference type="eggNOG" id="COG0463">
    <property type="taxonomic scope" value="Bacteria"/>
</dbReference>
<keyword evidence="2" id="KW-0808">Transferase</keyword>
<accession>F4LRE2</accession>
<dbReference type="STRING" id="1209989.TepRe1_2155"/>
<evidence type="ECO:0000256" key="1">
    <source>
        <dbReference type="ARBA" id="ARBA00022676"/>
    </source>
</evidence>
<accession>L0S412</accession>
<keyword evidence="4" id="KW-0326">Glycosidase</keyword>
<protein>
    <submittedName>
        <fullName evidence="4">Glycosidase related protein</fullName>
    </submittedName>
</protein>
<comment type="similarity">
    <text evidence="3">Belongs to the glycosyl hydrolase 130 family.</text>
</comment>
<dbReference type="Proteomes" id="UP000010802">
    <property type="component" value="Chromosome"/>
</dbReference>
<gene>
    <name evidence="4" type="ordered locus">TEPIRE1_2320</name>
</gene>
<dbReference type="HOGENOM" id="CLU_273303_0_0_9"/>
<dbReference type="InterPro" id="IPR023296">
    <property type="entry name" value="Glyco_hydro_beta-prop_sf"/>
</dbReference>
<dbReference type="eggNOG" id="COG2152">
    <property type="taxonomic scope" value="Bacteria"/>
</dbReference>
<dbReference type="GO" id="GO:0016798">
    <property type="term" value="F:hydrolase activity, acting on glycosyl bonds"/>
    <property type="evidence" value="ECO:0007669"/>
    <property type="project" value="UniProtKB-KW"/>
</dbReference>
<keyword evidence="4" id="KW-0378">Hydrolase</keyword>
<dbReference type="SUPFAM" id="SSF53448">
    <property type="entry name" value="Nucleotide-diphospho-sugar transferases"/>
    <property type="match status" value="1"/>
</dbReference>
<dbReference type="AlphaFoldDB" id="F4LRE2"/>
<evidence type="ECO:0000313" key="4">
    <source>
        <dbReference type="EMBL" id="CCP27154.1"/>
    </source>
</evidence>
<name>F4LRE2_TEPAE</name>